<evidence type="ECO:0000256" key="2">
    <source>
        <dbReference type="SAM" id="MobiDB-lite"/>
    </source>
</evidence>
<dbReference type="AlphaFoldDB" id="A0A5N6PYH7"/>
<evidence type="ECO:0000313" key="4">
    <source>
        <dbReference type="Proteomes" id="UP000326396"/>
    </source>
</evidence>
<accession>A0A5N6PYH7</accession>
<feature type="coiled-coil region" evidence="1">
    <location>
        <begin position="1"/>
        <end position="35"/>
    </location>
</feature>
<feature type="region of interest" description="Disordered" evidence="2">
    <location>
        <begin position="53"/>
        <end position="85"/>
    </location>
</feature>
<dbReference type="Proteomes" id="UP000326396">
    <property type="component" value="Linkage Group LG1"/>
</dbReference>
<keyword evidence="1" id="KW-0175">Coiled coil</keyword>
<comment type="caution">
    <text evidence="3">The sequence shown here is derived from an EMBL/GenBank/DDBJ whole genome shotgun (WGS) entry which is preliminary data.</text>
</comment>
<reference evidence="3 4" key="1">
    <citation type="submission" date="2019-05" db="EMBL/GenBank/DDBJ databases">
        <title>Mikania micrantha, genome provides insights into the molecular mechanism of rapid growth.</title>
        <authorList>
            <person name="Liu B."/>
        </authorList>
    </citation>
    <scope>NUCLEOTIDE SEQUENCE [LARGE SCALE GENOMIC DNA]</scope>
    <source>
        <strain evidence="3">NLD-2019</strain>
        <tissue evidence="3">Leaf</tissue>
    </source>
</reference>
<gene>
    <name evidence="3" type="ORF">E3N88_00570</name>
</gene>
<evidence type="ECO:0000313" key="3">
    <source>
        <dbReference type="EMBL" id="KAD7477434.1"/>
    </source>
</evidence>
<name>A0A5N6PYH7_9ASTR</name>
<evidence type="ECO:0000256" key="1">
    <source>
        <dbReference type="SAM" id="Coils"/>
    </source>
</evidence>
<organism evidence="3 4">
    <name type="scientific">Mikania micrantha</name>
    <name type="common">bitter vine</name>
    <dbReference type="NCBI Taxonomy" id="192012"/>
    <lineage>
        <taxon>Eukaryota</taxon>
        <taxon>Viridiplantae</taxon>
        <taxon>Streptophyta</taxon>
        <taxon>Embryophyta</taxon>
        <taxon>Tracheophyta</taxon>
        <taxon>Spermatophyta</taxon>
        <taxon>Magnoliopsida</taxon>
        <taxon>eudicotyledons</taxon>
        <taxon>Gunneridae</taxon>
        <taxon>Pentapetalae</taxon>
        <taxon>asterids</taxon>
        <taxon>campanulids</taxon>
        <taxon>Asterales</taxon>
        <taxon>Asteraceae</taxon>
        <taxon>Asteroideae</taxon>
        <taxon>Heliantheae alliance</taxon>
        <taxon>Eupatorieae</taxon>
        <taxon>Mikania</taxon>
    </lineage>
</organism>
<sequence>MVNQNSRLDLHEQQINQLQQDVADIRSSLSLLTDDRTEAIEFRKVVLAWMKSQGKQPVDTSSSSGGVFSGMGGGPDPTEPSTGLPWAVKKGVSVITISINKRH</sequence>
<keyword evidence="4" id="KW-1185">Reference proteome</keyword>
<dbReference type="EMBL" id="SZYD01000001">
    <property type="protein sequence ID" value="KAD7477434.1"/>
    <property type="molecule type" value="Genomic_DNA"/>
</dbReference>
<protein>
    <submittedName>
        <fullName evidence="3">Uncharacterized protein</fullName>
    </submittedName>
</protein>
<proteinExistence type="predicted"/>